<organism evidence="1 2">
    <name type="scientific">Leptidea sinapis</name>
    <dbReference type="NCBI Taxonomy" id="189913"/>
    <lineage>
        <taxon>Eukaryota</taxon>
        <taxon>Metazoa</taxon>
        <taxon>Ecdysozoa</taxon>
        <taxon>Arthropoda</taxon>
        <taxon>Hexapoda</taxon>
        <taxon>Insecta</taxon>
        <taxon>Pterygota</taxon>
        <taxon>Neoptera</taxon>
        <taxon>Endopterygota</taxon>
        <taxon>Lepidoptera</taxon>
        <taxon>Glossata</taxon>
        <taxon>Ditrysia</taxon>
        <taxon>Papilionoidea</taxon>
        <taxon>Pieridae</taxon>
        <taxon>Dismorphiinae</taxon>
        <taxon>Leptidea</taxon>
    </lineage>
</organism>
<dbReference type="Gene3D" id="3.60.10.10">
    <property type="entry name" value="Endonuclease/exonuclease/phosphatase"/>
    <property type="match status" value="1"/>
</dbReference>
<dbReference type="EMBL" id="FZQP02002448">
    <property type="protein sequence ID" value="VVC95781.1"/>
    <property type="molecule type" value="Genomic_DNA"/>
</dbReference>
<protein>
    <recommendedName>
        <fullName evidence="3">Endonuclease/exonuclease/phosphatase domain-containing protein</fullName>
    </recommendedName>
</protein>
<evidence type="ECO:0000313" key="1">
    <source>
        <dbReference type="EMBL" id="VVC95781.1"/>
    </source>
</evidence>
<dbReference type="InterPro" id="IPR036691">
    <property type="entry name" value="Endo/exonu/phosph_ase_sf"/>
</dbReference>
<proteinExistence type="predicted"/>
<evidence type="ECO:0008006" key="3">
    <source>
        <dbReference type="Google" id="ProtNLM"/>
    </source>
</evidence>
<dbReference type="SUPFAM" id="SSF56219">
    <property type="entry name" value="DNase I-like"/>
    <property type="match status" value="1"/>
</dbReference>
<reference evidence="1 2" key="1">
    <citation type="submission" date="2017-07" db="EMBL/GenBank/DDBJ databases">
        <authorList>
            <person name="Talla V."/>
            <person name="Backstrom N."/>
        </authorList>
    </citation>
    <scope>NUCLEOTIDE SEQUENCE [LARGE SCALE GENOMIC DNA]</scope>
</reference>
<gene>
    <name evidence="1" type="ORF">LSINAPIS_LOCUS7423</name>
</gene>
<dbReference type="Proteomes" id="UP000324832">
    <property type="component" value="Unassembled WGS sequence"/>
</dbReference>
<evidence type="ECO:0000313" key="2">
    <source>
        <dbReference type="Proteomes" id="UP000324832"/>
    </source>
</evidence>
<sequence>MAALIEERSVEAVYVLGDFNAHSGTRFGGELPSFCSDHSLLCVDIELLPTNTHTYISEAHGSRRWLDHCVATSAARDTVKTVHVEYGVYWSDHLPLVITCEMSAIISKVNLTAFDSLQGIKWGHRPDAQIDVYNKYCCDN</sequence>
<keyword evidence="2" id="KW-1185">Reference proteome</keyword>
<name>A0A5E4QFD5_9NEOP</name>
<dbReference type="AlphaFoldDB" id="A0A5E4QFD5"/>
<accession>A0A5E4QFD5</accession>